<keyword evidence="8 10" id="KW-0472">Membrane</keyword>
<feature type="transmembrane region" description="Helical" evidence="10">
    <location>
        <begin position="26"/>
        <end position="48"/>
    </location>
</feature>
<gene>
    <name evidence="11" type="ORF">AKJ08_0975</name>
</gene>
<keyword evidence="12" id="KW-1185">Reference proteome</keyword>
<dbReference type="Pfam" id="PF01554">
    <property type="entry name" value="MatE"/>
    <property type="match status" value="2"/>
</dbReference>
<protein>
    <recommendedName>
        <fullName evidence="9">Multidrug-efflux transporter</fullName>
    </recommendedName>
</protein>
<feature type="transmembrane region" description="Helical" evidence="10">
    <location>
        <begin position="274"/>
        <end position="295"/>
    </location>
</feature>
<dbReference type="PIRSF" id="PIRSF006603">
    <property type="entry name" value="DinF"/>
    <property type="match status" value="1"/>
</dbReference>
<dbReference type="EMBL" id="CP012332">
    <property type="protein sequence ID" value="AKU90588.1"/>
    <property type="molecule type" value="Genomic_DNA"/>
</dbReference>
<evidence type="ECO:0000256" key="10">
    <source>
        <dbReference type="SAM" id="Phobius"/>
    </source>
</evidence>
<name>A0A0K1PAM3_9BACT</name>
<dbReference type="STRING" id="1391653.AKJ08_0975"/>
<feature type="transmembrane region" description="Helical" evidence="10">
    <location>
        <begin position="384"/>
        <end position="404"/>
    </location>
</feature>
<dbReference type="GO" id="GO:0006811">
    <property type="term" value="P:monoatomic ion transport"/>
    <property type="evidence" value="ECO:0007669"/>
    <property type="project" value="UniProtKB-KW"/>
</dbReference>
<keyword evidence="5 10" id="KW-0812">Transmembrane</keyword>
<feature type="transmembrane region" description="Helical" evidence="10">
    <location>
        <begin position="54"/>
        <end position="77"/>
    </location>
</feature>
<dbReference type="InterPro" id="IPR048279">
    <property type="entry name" value="MdtK-like"/>
</dbReference>
<evidence type="ECO:0000256" key="4">
    <source>
        <dbReference type="ARBA" id="ARBA00022475"/>
    </source>
</evidence>
<dbReference type="GO" id="GO:0005886">
    <property type="term" value="C:plasma membrane"/>
    <property type="evidence" value="ECO:0007669"/>
    <property type="project" value="UniProtKB-SubCell"/>
</dbReference>
<evidence type="ECO:0000256" key="1">
    <source>
        <dbReference type="ARBA" id="ARBA00004651"/>
    </source>
</evidence>
<dbReference type="Proteomes" id="UP000055590">
    <property type="component" value="Chromosome"/>
</dbReference>
<feature type="transmembrane region" description="Helical" evidence="10">
    <location>
        <begin position="410"/>
        <end position="432"/>
    </location>
</feature>
<dbReference type="GO" id="GO:0042910">
    <property type="term" value="F:xenobiotic transmembrane transporter activity"/>
    <property type="evidence" value="ECO:0007669"/>
    <property type="project" value="InterPro"/>
</dbReference>
<keyword evidence="4" id="KW-1003">Cell membrane</keyword>
<evidence type="ECO:0000256" key="3">
    <source>
        <dbReference type="ARBA" id="ARBA00022449"/>
    </source>
</evidence>
<feature type="transmembrane region" description="Helical" evidence="10">
    <location>
        <begin position="170"/>
        <end position="189"/>
    </location>
</feature>
<keyword evidence="3" id="KW-0050">Antiport</keyword>
<dbReference type="AlphaFoldDB" id="A0A0K1PAM3"/>
<dbReference type="PANTHER" id="PTHR43298:SF2">
    <property type="entry name" value="FMN_FAD EXPORTER YEEO-RELATED"/>
    <property type="match status" value="1"/>
</dbReference>
<evidence type="ECO:0000313" key="12">
    <source>
        <dbReference type="Proteomes" id="UP000055590"/>
    </source>
</evidence>
<evidence type="ECO:0000256" key="5">
    <source>
        <dbReference type="ARBA" id="ARBA00022692"/>
    </source>
</evidence>
<dbReference type="InterPro" id="IPR050222">
    <property type="entry name" value="MATE_MdtK"/>
</dbReference>
<dbReference type="CDD" id="cd13133">
    <property type="entry name" value="MATE_like_7"/>
    <property type="match status" value="1"/>
</dbReference>
<feature type="transmembrane region" description="Helical" evidence="10">
    <location>
        <begin position="98"/>
        <end position="126"/>
    </location>
</feature>
<evidence type="ECO:0000256" key="6">
    <source>
        <dbReference type="ARBA" id="ARBA00022989"/>
    </source>
</evidence>
<accession>A0A0K1PAM3</accession>
<feature type="transmembrane region" description="Helical" evidence="10">
    <location>
        <begin position="316"/>
        <end position="339"/>
    </location>
</feature>
<dbReference type="KEGG" id="vin:AKJ08_0975"/>
<sequence>MSVDGAIHPNPAIDWAGRPLPALTRLAWPTAISMLSYSAMTLVDTIFVGRLGPAAIAGVGFGGVASFALMCFPLGLVRSAKILVSHEAGAGRPGSSAPILGSGLVLSALLGLLLLGAAFGISPLIAGMGGGGEAGHHATTYFDIRLWFAPFVLAYNALREVRFGTGDARSPMVAALAANALNIGLNYWLIFGLQLGVSGSAWATNIACVLEGGILAWAQRGDGLRFDRMGHWLRSLARLGIPTGLQFVLEVGSFTLLAGLISSMGEVQMAAHQIAVQVLQFSFLPAIAIGEAASVMSGQAVGAGRLDLVPSVAKRAMQITLVYTLVCGAVFLLGGRSIVSGFTDDPTLASVAVHLLFLGAFFQVADGANIVARLVLRGTGDVRFAAIFGIVIAWACTPPLTWLLGHQLGMGAFGGWLGLAMEILAGACVFWLRLKRGGWRPIAEELRRKGAEPDPAPAPLAA</sequence>
<comment type="subcellular location">
    <subcellularLocation>
        <location evidence="1">Cell membrane</location>
        <topology evidence="1">Multi-pass membrane protein</topology>
    </subcellularLocation>
</comment>
<dbReference type="PANTHER" id="PTHR43298">
    <property type="entry name" value="MULTIDRUG RESISTANCE PROTEIN NORM-RELATED"/>
    <property type="match status" value="1"/>
</dbReference>
<proteinExistence type="predicted"/>
<dbReference type="GO" id="GO:0015297">
    <property type="term" value="F:antiporter activity"/>
    <property type="evidence" value="ECO:0007669"/>
    <property type="project" value="UniProtKB-KW"/>
</dbReference>
<organism evidence="11 12">
    <name type="scientific">Vulgatibacter incomptus</name>
    <dbReference type="NCBI Taxonomy" id="1391653"/>
    <lineage>
        <taxon>Bacteria</taxon>
        <taxon>Pseudomonadati</taxon>
        <taxon>Myxococcota</taxon>
        <taxon>Myxococcia</taxon>
        <taxon>Myxococcales</taxon>
        <taxon>Cystobacterineae</taxon>
        <taxon>Vulgatibacteraceae</taxon>
        <taxon>Vulgatibacter</taxon>
    </lineage>
</organism>
<feature type="transmembrane region" description="Helical" evidence="10">
    <location>
        <begin position="239"/>
        <end position="262"/>
    </location>
</feature>
<evidence type="ECO:0000256" key="2">
    <source>
        <dbReference type="ARBA" id="ARBA00022448"/>
    </source>
</evidence>
<evidence type="ECO:0000256" key="8">
    <source>
        <dbReference type="ARBA" id="ARBA00023136"/>
    </source>
</evidence>
<keyword evidence="6 10" id="KW-1133">Transmembrane helix</keyword>
<evidence type="ECO:0000313" key="11">
    <source>
        <dbReference type="EMBL" id="AKU90588.1"/>
    </source>
</evidence>
<keyword evidence="7" id="KW-0406">Ion transport</keyword>
<reference evidence="11 12" key="1">
    <citation type="submission" date="2015-08" db="EMBL/GenBank/DDBJ databases">
        <authorList>
            <person name="Babu N.S."/>
            <person name="Beckwith C.J."/>
            <person name="Beseler K.G."/>
            <person name="Brison A."/>
            <person name="Carone J.V."/>
            <person name="Caskin T.P."/>
            <person name="Diamond M."/>
            <person name="Durham M.E."/>
            <person name="Foxe J.M."/>
            <person name="Go M."/>
            <person name="Henderson B.A."/>
            <person name="Jones I.B."/>
            <person name="McGettigan J.A."/>
            <person name="Micheletti S.J."/>
            <person name="Nasrallah M.E."/>
            <person name="Ortiz D."/>
            <person name="Piller C.R."/>
            <person name="Privatt S.R."/>
            <person name="Schneider S.L."/>
            <person name="Sharp S."/>
            <person name="Smith T.C."/>
            <person name="Stanton J.D."/>
            <person name="Ullery H.E."/>
            <person name="Wilson R.J."/>
            <person name="Serrano M.G."/>
            <person name="Buck G."/>
            <person name="Lee V."/>
            <person name="Wang Y."/>
            <person name="Carvalho R."/>
            <person name="Voegtly L."/>
            <person name="Shi R."/>
            <person name="Duckworth R."/>
            <person name="Johnson A."/>
            <person name="Loviza R."/>
            <person name="Walstead R."/>
            <person name="Shah Z."/>
            <person name="Kiflezghi M."/>
            <person name="Wade K."/>
            <person name="Ball S.L."/>
            <person name="Bradley K.W."/>
            <person name="Asai D.J."/>
            <person name="Bowman C.A."/>
            <person name="Russell D.A."/>
            <person name="Pope W.H."/>
            <person name="Jacobs-Sera D."/>
            <person name="Hendrix R.W."/>
            <person name="Hatfull G.F."/>
        </authorList>
    </citation>
    <scope>NUCLEOTIDE SEQUENCE [LARGE SCALE GENOMIC DNA]</scope>
    <source>
        <strain evidence="11 12">DSM 27710</strain>
    </source>
</reference>
<evidence type="ECO:0000256" key="9">
    <source>
        <dbReference type="ARBA" id="ARBA00031636"/>
    </source>
</evidence>
<dbReference type="NCBIfam" id="TIGR00797">
    <property type="entry name" value="matE"/>
    <property type="match status" value="1"/>
</dbReference>
<dbReference type="RefSeq" id="WP_157370478.1">
    <property type="nucleotide sequence ID" value="NZ_CP012332.1"/>
</dbReference>
<dbReference type="InterPro" id="IPR002528">
    <property type="entry name" value="MATE_fam"/>
</dbReference>
<keyword evidence="2" id="KW-0813">Transport</keyword>
<evidence type="ECO:0000256" key="7">
    <source>
        <dbReference type="ARBA" id="ARBA00023065"/>
    </source>
</evidence>
<dbReference type="OrthoDB" id="9805232at2"/>
<feature type="transmembrane region" description="Helical" evidence="10">
    <location>
        <begin position="201"/>
        <end position="218"/>
    </location>
</feature>
<feature type="transmembrane region" description="Helical" evidence="10">
    <location>
        <begin position="351"/>
        <end position="372"/>
    </location>
</feature>